<dbReference type="Gene3D" id="1.10.10.10">
    <property type="entry name" value="Winged helix-like DNA-binding domain superfamily/Winged helix DNA-binding domain"/>
    <property type="match status" value="1"/>
</dbReference>
<dbReference type="GO" id="GO:0003700">
    <property type="term" value="F:DNA-binding transcription factor activity"/>
    <property type="evidence" value="ECO:0007669"/>
    <property type="project" value="InterPro"/>
</dbReference>
<keyword evidence="2" id="KW-0805">Transcription regulation</keyword>
<sequence length="297" mass="33723">MNLDLNQLRILVALDDERNITKAAERLFVSQSAASHNLAKLRERFNDPLFVRTSQGMNPTPFAQTMLPILRQGVENIARAADMQSSFDPLTDAHTFYIGACDYFEFVGVPRLAESFIESAPNIRLSIDIASEHIKMERVESGRLDLHIGVDNSQHPTKNFNSRKWLSDHYVAVVAEWREMPDKLSTIEFASESQIHLPLTSNASDVIDSWLYEQNLYRNIHMVTQSYPIGGMISAKTGLLFPVPYRVATLLCEMIPLKIIELPQEIPALELSIISHKLYDQQESTQWLIKQIIELGA</sequence>
<dbReference type="InterPro" id="IPR036390">
    <property type="entry name" value="WH_DNA-bd_sf"/>
</dbReference>
<dbReference type="PRINTS" id="PR00039">
    <property type="entry name" value="HTHLYSR"/>
</dbReference>
<evidence type="ECO:0000256" key="4">
    <source>
        <dbReference type="ARBA" id="ARBA00023163"/>
    </source>
</evidence>
<dbReference type="EMBL" id="CP047475">
    <property type="protein sequence ID" value="QIA63482.1"/>
    <property type="molecule type" value="Genomic_DNA"/>
</dbReference>
<dbReference type="Gene3D" id="3.40.190.10">
    <property type="entry name" value="Periplasmic binding protein-like II"/>
    <property type="match status" value="2"/>
</dbReference>
<evidence type="ECO:0000256" key="3">
    <source>
        <dbReference type="ARBA" id="ARBA00023125"/>
    </source>
</evidence>
<keyword evidence="3" id="KW-0238">DNA-binding</keyword>
<dbReference type="PANTHER" id="PTHR30118:SF15">
    <property type="entry name" value="TRANSCRIPTIONAL REGULATORY PROTEIN"/>
    <property type="match status" value="1"/>
</dbReference>
<dbReference type="InterPro" id="IPR000847">
    <property type="entry name" value="LysR_HTH_N"/>
</dbReference>
<dbReference type="CDD" id="cd08417">
    <property type="entry name" value="PBP2_Nitroaromatics_like"/>
    <property type="match status" value="1"/>
</dbReference>
<dbReference type="GO" id="GO:0003677">
    <property type="term" value="F:DNA binding"/>
    <property type="evidence" value="ECO:0007669"/>
    <property type="project" value="UniProtKB-KW"/>
</dbReference>
<evidence type="ECO:0000313" key="7">
    <source>
        <dbReference type="Proteomes" id="UP000464262"/>
    </source>
</evidence>
<dbReference type="PROSITE" id="PS50931">
    <property type="entry name" value="HTH_LYSR"/>
    <property type="match status" value="1"/>
</dbReference>
<dbReference type="InterPro" id="IPR036388">
    <property type="entry name" value="WH-like_DNA-bd_sf"/>
</dbReference>
<comment type="similarity">
    <text evidence="1">Belongs to the LysR transcriptional regulatory family.</text>
</comment>
<name>A0A7Z2YDN4_9VIBR</name>
<reference evidence="6 7" key="1">
    <citation type="submission" date="2020-01" db="EMBL/GenBank/DDBJ databases">
        <title>Whole genome and functional gene identification of agarase of Vibrio HN897.</title>
        <authorList>
            <person name="Liu Y."/>
            <person name="Zhao Z."/>
        </authorList>
    </citation>
    <scope>NUCLEOTIDE SEQUENCE [LARGE SCALE GENOMIC DNA]</scope>
    <source>
        <strain evidence="6 7">HN897</strain>
    </source>
</reference>
<evidence type="ECO:0000256" key="2">
    <source>
        <dbReference type="ARBA" id="ARBA00023015"/>
    </source>
</evidence>
<dbReference type="Pfam" id="PF03466">
    <property type="entry name" value="LysR_substrate"/>
    <property type="match status" value="1"/>
</dbReference>
<protein>
    <submittedName>
        <fullName evidence="6">LysR family transcriptional regulator</fullName>
    </submittedName>
</protein>
<dbReference type="SUPFAM" id="SSF53850">
    <property type="entry name" value="Periplasmic binding protein-like II"/>
    <property type="match status" value="1"/>
</dbReference>
<dbReference type="InterPro" id="IPR005119">
    <property type="entry name" value="LysR_subst-bd"/>
</dbReference>
<dbReference type="AlphaFoldDB" id="A0A7Z2YDN4"/>
<gene>
    <name evidence="6" type="ORF">GT360_08105</name>
</gene>
<dbReference type="InterPro" id="IPR037402">
    <property type="entry name" value="YidZ_PBP2"/>
</dbReference>
<dbReference type="Pfam" id="PF00126">
    <property type="entry name" value="HTH_1"/>
    <property type="match status" value="1"/>
</dbReference>
<organism evidence="6 7">
    <name type="scientific">Vibrio astriarenae</name>
    <dbReference type="NCBI Taxonomy" id="1481923"/>
    <lineage>
        <taxon>Bacteria</taxon>
        <taxon>Pseudomonadati</taxon>
        <taxon>Pseudomonadota</taxon>
        <taxon>Gammaproteobacteria</taxon>
        <taxon>Vibrionales</taxon>
        <taxon>Vibrionaceae</taxon>
        <taxon>Vibrio</taxon>
    </lineage>
</organism>
<evidence type="ECO:0000259" key="5">
    <source>
        <dbReference type="PROSITE" id="PS50931"/>
    </source>
</evidence>
<dbReference type="KEGG" id="vas:GT360_08105"/>
<evidence type="ECO:0000256" key="1">
    <source>
        <dbReference type="ARBA" id="ARBA00009437"/>
    </source>
</evidence>
<dbReference type="Proteomes" id="UP000464262">
    <property type="component" value="Chromosome 1"/>
</dbReference>
<keyword evidence="7" id="KW-1185">Reference proteome</keyword>
<accession>A0A7Z2YDN4</accession>
<keyword evidence="4" id="KW-0804">Transcription</keyword>
<proteinExistence type="inferred from homology"/>
<evidence type="ECO:0000313" key="6">
    <source>
        <dbReference type="EMBL" id="QIA63482.1"/>
    </source>
</evidence>
<feature type="domain" description="HTH lysR-type" evidence="5">
    <location>
        <begin position="3"/>
        <end position="60"/>
    </location>
</feature>
<dbReference type="RefSeq" id="WP_164648375.1">
    <property type="nucleotide sequence ID" value="NZ_CP047475.1"/>
</dbReference>
<dbReference type="SUPFAM" id="SSF46785">
    <property type="entry name" value="Winged helix' DNA-binding domain"/>
    <property type="match status" value="1"/>
</dbReference>
<dbReference type="InterPro" id="IPR050389">
    <property type="entry name" value="LysR-type_TF"/>
</dbReference>
<dbReference type="PANTHER" id="PTHR30118">
    <property type="entry name" value="HTH-TYPE TRANSCRIPTIONAL REGULATOR LEUO-RELATED"/>
    <property type="match status" value="1"/>
</dbReference>